<evidence type="ECO:0000313" key="3">
    <source>
        <dbReference type="Proteomes" id="UP001066276"/>
    </source>
</evidence>
<evidence type="ECO:0000256" key="1">
    <source>
        <dbReference type="SAM" id="MobiDB-lite"/>
    </source>
</evidence>
<feature type="compositionally biased region" description="Basic and acidic residues" evidence="1">
    <location>
        <begin position="62"/>
        <end position="80"/>
    </location>
</feature>
<name>A0AAV7TJJ5_PLEWA</name>
<comment type="caution">
    <text evidence="2">The sequence shown here is derived from an EMBL/GenBank/DDBJ whole genome shotgun (WGS) entry which is preliminary data.</text>
</comment>
<dbReference type="EMBL" id="JANPWB010000006">
    <property type="protein sequence ID" value="KAJ1176585.1"/>
    <property type="molecule type" value="Genomic_DNA"/>
</dbReference>
<evidence type="ECO:0000313" key="2">
    <source>
        <dbReference type="EMBL" id="KAJ1176585.1"/>
    </source>
</evidence>
<gene>
    <name evidence="2" type="ORF">NDU88_001858</name>
</gene>
<feature type="region of interest" description="Disordered" evidence="1">
    <location>
        <begin position="37"/>
        <end position="91"/>
    </location>
</feature>
<protein>
    <submittedName>
        <fullName evidence="2">Uncharacterized protein</fullName>
    </submittedName>
</protein>
<accession>A0AAV7TJJ5</accession>
<reference evidence="2" key="1">
    <citation type="journal article" date="2022" name="bioRxiv">
        <title>Sequencing and chromosome-scale assembly of the giantPleurodeles waltlgenome.</title>
        <authorList>
            <person name="Brown T."/>
            <person name="Elewa A."/>
            <person name="Iarovenko S."/>
            <person name="Subramanian E."/>
            <person name="Araus A.J."/>
            <person name="Petzold A."/>
            <person name="Susuki M."/>
            <person name="Suzuki K.-i.T."/>
            <person name="Hayashi T."/>
            <person name="Toyoda A."/>
            <person name="Oliveira C."/>
            <person name="Osipova E."/>
            <person name="Leigh N.D."/>
            <person name="Simon A."/>
            <person name="Yun M.H."/>
        </authorList>
    </citation>
    <scope>NUCLEOTIDE SEQUENCE</scope>
    <source>
        <strain evidence="2">20211129_DDA</strain>
        <tissue evidence="2">Liver</tissue>
    </source>
</reference>
<keyword evidence="3" id="KW-1185">Reference proteome</keyword>
<feature type="compositionally biased region" description="Basic and acidic residues" evidence="1">
    <location>
        <begin position="39"/>
        <end position="55"/>
    </location>
</feature>
<dbReference type="AlphaFoldDB" id="A0AAV7TJJ5"/>
<sequence>MKDEEGASLFDRPLPQFPWGSSDRLLPGSFYDFWVTGDRVNDDGEGGRQKERDKIATGGAPQEDRGEETRTSPKATEVRRGGPVGMKKCEG</sequence>
<organism evidence="2 3">
    <name type="scientific">Pleurodeles waltl</name>
    <name type="common">Iberian ribbed newt</name>
    <dbReference type="NCBI Taxonomy" id="8319"/>
    <lineage>
        <taxon>Eukaryota</taxon>
        <taxon>Metazoa</taxon>
        <taxon>Chordata</taxon>
        <taxon>Craniata</taxon>
        <taxon>Vertebrata</taxon>
        <taxon>Euteleostomi</taxon>
        <taxon>Amphibia</taxon>
        <taxon>Batrachia</taxon>
        <taxon>Caudata</taxon>
        <taxon>Salamandroidea</taxon>
        <taxon>Salamandridae</taxon>
        <taxon>Pleurodelinae</taxon>
        <taxon>Pleurodeles</taxon>
    </lineage>
</organism>
<dbReference type="Proteomes" id="UP001066276">
    <property type="component" value="Chromosome 3_2"/>
</dbReference>
<proteinExistence type="predicted"/>
<feature type="region of interest" description="Disordered" evidence="1">
    <location>
        <begin position="1"/>
        <end position="22"/>
    </location>
</feature>